<gene>
    <name evidence="3" type="ORF">VII00023_06944</name>
</gene>
<evidence type="ECO:0000313" key="4">
    <source>
        <dbReference type="Proteomes" id="UP000004605"/>
    </source>
</evidence>
<dbReference type="AlphaFoldDB" id="F9S030"/>
<name>F9S030_9VIBR</name>
<sequence length="288" mass="33423">MLKPSLAAAMPILLFCLFIIVNVAIWWAGPWLEIEGNQPLDSIMERAVASCLFSLGTLALWGIWQWKKLQGFQAEQKYEERLRQDPIKAYEDRQELELNQVMVNMKESLPQRDYLYALPWYLVLGLENAGKTSLINRSGQNYVFSSVMRASGQKSENPYSFDWWIGDESVMIDPDGELLTQGNHDQNNDGAMERRLWLHFVNWLEKTRNRRPLNGIVLTLDVSRLATATATERKAYANLLRARLRELMETLSTRLPVYVTLTKLDLLQGFEPFFKHYSRSQREEVLGF</sequence>
<keyword evidence="4" id="KW-1185">Reference proteome</keyword>
<dbReference type="InterPro" id="IPR027417">
    <property type="entry name" value="P-loop_NTPase"/>
</dbReference>
<dbReference type="Proteomes" id="UP000004605">
    <property type="component" value="Unassembled WGS sequence"/>
</dbReference>
<dbReference type="PANTHER" id="PTHR36153">
    <property type="entry name" value="INNER MEMBRANE PROTEIN-RELATED"/>
    <property type="match status" value="1"/>
</dbReference>
<reference evidence="3 4" key="1">
    <citation type="journal article" date="2012" name="Int. J. Syst. Evol. Microbiol.">
        <title>Vibrio caribbeanicus sp. nov., isolated from the marine sponge Scleritoderma cyanea.</title>
        <authorList>
            <person name="Hoffmann M."/>
            <person name="Monday S.R."/>
            <person name="Allard M.W."/>
            <person name="Strain E.A."/>
            <person name="Whittaker P."/>
            <person name="Naum M."/>
            <person name="McCarthy P.J."/>
            <person name="Lopez J.V."/>
            <person name="Fischer M."/>
            <person name="Brown E.W."/>
        </authorList>
    </citation>
    <scope>NUCLEOTIDE SEQUENCE [LARGE SCALE GENOMIC DNA]</scope>
    <source>
        <strain evidence="3 4">ATCC 700023</strain>
    </source>
</reference>
<feature type="transmembrane region" description="Helical" evidence="1">
    <location>
        <begin position="47"/>
        <end position="64"/>
    </location>
</feature>
<accession>F9S030</accession>
<keyword evidence="1" id="KW-0812">Transmembrane</keyword>
<dbReference type="InterPro" id="IPR053156">
    <property type="entry name" value="T6SS_TssM-like"/>
</dbReference>
<keyword evidence="1" id="KW-0472">Membrane</keyword>
<comment type="caution">
    <text evidence="3">The sequence shown here is derived from an EMBL/GenBank/DDBJ whole genome shotgun (WGS) entry which is preliminary data.</text>
</comment>
<proteinExistence type="predicted"/>
<evidence type="ECO:0000313" key="3">
    <source>
        <dbReference type="EMBL" id="EGU43898.1"/>
    </source>
</evidence>
<dbReference type="PANTHER" id="PTHR36153:SF5">
    <property type="entry name" value="EXPORTED PROTEIN"/>
    <property type="match status" value="1"/>
</dbReference>
<dbReference type="Pfam" id="PF14331">
    <property type="entry name" value="IcmF-related_N"/>
    <property type="match status" value="1"/>
</dbReference>
<feature type="non-terminal residue" evidence="3">
    <location>
        <position position="288"/>
    </location>
</feature>
<dbReference type="CDD" id="cd00882">
    <property type="entry name" value="Ras_like_GTPase"/>
    <property type="match status" value="1"/>
</dbReference>
<organism evidence="3 4">
    <name type="scientific">Vibrio ichthyoenteri ATCC 700023</name>
    <dbReference type="NCBI Taxonomy" id="870968"/>
    <lineage>
        <taxon>Bacteria</taxon>
        <taxon>Pseudomonadati</taxon>
        <taxon>Pseudomonadota</taxon>
        <taxon>Gammaproteobacteria</taxon>
        <taxon>Vibrionales</taxon>
        <taxon>Vibrionaceae</taxon>
        <taxon>Vibrio</taxon>
    </lineage>
</organism>
<dbReference type="Gene3D" id="3.40.50.300">
    <property type="entry name" value="P-loop containing nucleotide triphosphate hydrolases"/>
    <property type="match status" value="1"/>
</dbReference>
<dbReference type="InterPro" id="IPR025743">
    <property type="entry name" value="TssM1_N"/>
</dbReference>
<evidence type="ECO:0000259" key="2">
    <source>
        <dbReference type="Pfam" id="PF14331"/>
    </source>
</evidence>
<dbReference type="EMBL" id="AFWF01000076">
    <property type="protein sequence ID" value="EGU43898.1"/>
    <property type="molecule type" value="Genomic_DNA"/>
</dbReference>
<dbReference type="SUPFAM" id="SSF52540">
    <property type="entry name" value="P-loop containing nucleoside triphosphate hydrolases"/>
    <property type="match status" value="1"/>
</dbReference>
<keyword evidence="1" id="KW-1133">Transmembrane helix</keyword>
<protein>
    <submittedName>
        <fullName evidence="3">IcmF-related protein</fullName>
    </submittedName>
</protein>
<feature type="domain" description="Type VI secretion system component TssM1 N-terminal" evidence="2">
    <location>
        <begin position="193"/>
        <end position="288"/>
    </location>
</feature>
<evidence type="ECO:0000256" key="1">
    <source>
        <dbReference type="SAM" id="Phobius"/>
    </source>
</evidence>
<feature type="transmembrane region" description="Helical" evidence="1">
    <location>
        <begin position="7"/>
        <end position="27"/>
    </location>
</feature>